<evidence type="ECO:0008006" key="3">
    <source>
        <dbReference type="Google" id="ProtNLM"/>
    </source>
</evidence>
<accession>A0A067MKA5</accession>
<dbReference type="Proteomes" id="UP000027195">
    <property type="component" value="Unassembled WGS sequence"/>
</dbReference>
<dbReference type="AlphaFoldDB" id="A0A067MKA5"/>
<dbReference type="EMBL" id="KL198051">
    <property type="protein sequence ID" value="KDQ12292.1"/>
    <property type="molecule type" value="Genomic_DNA"/>
</dbReference>
<proteinExistence type="predicted"/>
<gene>
    <name evidence="1" type="ORF">BOTBODRAFT_34576</name>
</gene>
<evidence type="ECO:0000313" key="2">
    <source>
        <dbReference type="Proteomes" id="UP000027195"/>
    </source>
</evidence>
<reference evidence="2" key="1">
    <citation type="journal article" date="2014" name="Proc. Natl. Acad. Sci. U.S.A.">
        <title>Extensive sampling of basidiomycete genomes demonstrates inadequacy of the white-rot/brown-rot paradigm for wood decay fungi.</title>
        <authorList>
            <person name="Riley R."/>
            <person name="Salamov A.A."/>
            <person name="Brown D.W."/>
            <person name="Nagy L.G."/>
            <person name="Floudas D."/>
            <person name="Held B.W."/>
            <person name="Levasseur A."/>
            <person name="Lombard V."/>
            <person name="Morin E."/>
            <person name="Otillar R."/>
            <person name="Lindquist E.A."/>
            <person name="Sun H."/>
            <person name="LaButti K.M."/>
            <person name="Schmutz J."/>
            <person name="Jabbour D."/>
            <person name="Luo H."/>
            <person name="Baker S.E."/>
            <person name="Pisabarro A.G."/>
            <person name="Walton J.D."/>
            <person name="Blanchette R.A."/>
            <person name="Henrissat B."/>
            <person name="Martin F."/>
            <person name="Cullen D."/>
            <person name="Hibbett D.S."/>
            <person name="Grigoriev I.V."/>
        </authorList>
    </citation>
    <scope>NUCLEOTIDE SEQUENCE [LARGE SCALE GENOMIC DNA]</scope>
    <source>
        <strain evidence="2">FD-172 SS1</strain>
    </source>
</reference>
<evidence type="ECO:0000313" key="1">
    <source>
        <dbReference type="EMBL" id="KDQ12292.1"/>
    </source>
</evidence>
<protein>
    <recommendedName>
        <fullName evidence="3">F-box domain-containing protein</fullName>
    </recommendedName>
</protein>
<keyword evidence="2" id="KW-1185">Reference proteome</keyword>
<dbReference type="InParanoid" id="A0A067MKA5"/>
<dbReference type="HOGENOM" id="CLU_1124357_0_0_1"/>
<name>A0A067MKA5_BOTB1</name>
<organism evidence="1 2">
    <name type="scientific">Botryobasidium botryosum (strain FD-172 SS1)</name>
    <dbReference type="NCBI Taxonomy" id="930990"/>
    <lineage>
        <taxon>Eukaryota</taxon>
        <taxon>Fungi</taxon>
        <taxon>Dikarya</taxon>
        <taxon>Basidiomycota</taxon>
        <taxon>Agaricomycotina</taxon>
        <taxon>Agaricomycetes</taxon>
        <taxon>Cantharellales</taxon>
        <taxon>Botryobasidiaceae</taxon>
        <taxon>Botryobasidium</taxon>
    </lineage>
</organism>
<sequence length="247" mass="27949">MSSSRSFYHRVLSGGTAVERLVRHFKISFPIGEGSVGVISSLQIADILERMNRLRSVELTLSGNLLFSGSRIWRALASQTSLCDLTLKYPYRYSLGSFLLPSSKELRNIRPLKTFHISTPRHYDTTVISAESDLGVILLNSRETLEELTLPTVAWDFPPFPNAPIDKGLIWPRVRSISTGTLEHSCHLDFNWAFPSARYLSTRGCLSTWNDSFNRPFLSRLESMEGLAHEFRSAFTSAAMKLRRVAY</sequence>